<evidence type="ECO:0000313" key="2">
    <source>
        <dbReference type="EMBL" id="EID55427.1"/>
    </source>
</evidence>
<dbReference type="STRING" id="882086.SacxiDRAFT_3221"/>
<protein>
    <recommendedName>
        <fullName evidence="4">DUF3558 domain-containing protein</fullName>
    </recommendedName>
</protein>
<dbReference type="EMBL" id="JH636049">
    <property type="protein sequence ID" value="EID55427.1"/>
    <property type="molecule type" value="Genomic_DNA"/>
</dbReference>
<evidence type="ECO:0000313" key="3">
    <source>
        <dbReference type="Proteomes" id="UP000004691"/>
    </source>
</evidence>
<evidence type="ECO:0008006" key="4">
    <source>
        <dbReference type="Google" id="ProtNLM"/>
    </source>
</evidence>
<dbReference type="HOGENOM" id="CLU_893975_0_0_11"/>
<dbReference type="PROSITE" id="PS51257">
    <property type="entry name" value="PROKAR_LIPOPROTEIN"/>
    <property type="match status" value="1"/>
</dbReference>
<reference evidence="2 3" key="1">
    <citation type="submission" date="2012-01" db="EMBL/GenBank/DDBJ databases">
        <title>Improved High-Quality Draft sequence of Saccharomonospora xinjiangensis XJ-54.</title>
        <authorList>
            <consortium name="US DOE Joint Genome Institute"/>
            <person name="Lucas S."/>
            <person name="Han J."/>
            <person name="Lapidus A."/>
            <person name="Cheng J.-F."/>
            <person name="Goodwin L."/>
            <person name="Pitluck S."/>
            <person name="Peters L."/>
            <person name="Mikhailova N."/>
            <person name="Teshima H."/>
            <person name="Detter J.C."/>
            <person name="Han C."/>
            <person name="Tapia R."/>
            <person name="Land M."/>
            <person name="Hauser L."/>
            <person name="Kyrpides N."/>
            <person name="Ivanova N."/>
            <person name="Pagani I."/>
            <person name="Brambilla E.-M."/>
            <person name="Klenk H.-P."/>
            <person name="Woyke T."/>
        </authorList>
    </citation>
    <scope>NUCLEOTIDE SEQUENCE [LARGE SCALE GENOMIC DNA]</scope>
    <source>
        <strain evidence="2 3">XJ-54</strain>
    </source>
</reference>
<accession>I0V5M4</accession>
<name>I0V5M4_9PSEU</name>
<dbReference type="Proteomes" id="UP000004691">
    <property type="component" value="Unassembled WGS sequence"/>
</dbReference>
<proteinExistence type="predicted"/>
<sequence length="321" mass="34889">MLLRRLAVFVLFGILLAACAPTVKGEADAGQVPPLESGEALGDLTTVDFCTLLDKQGLREADVSVEVATSGFLRCTAEVELGMAGLSVTIGDLYWATPFLEADESRELARSVHRRHFEEESVCWRELVFSDEVALDISVYESYGDIEGTKGDVEMCVVADLVTDGVQQAVYSGGGESMTFPEGSLDEQEPCSLLSADEVIDILDVEDVMFEHALGGGGCSWWWFDDLYVGTDVEFGVVDFGAGAADAEDYYPDEVAGRPTRTDYFGEGQCMVETPHMIVPSEAPTELEVVGVYTYGKDDESCTAARKLAKLAWTRLPEYEG</sequence>
<evidence type="ECO:0000256" key="1">
    <source>
        <dbReference type="SAM" id="SignalP"/>
    </source>
</evidence>
<dbReference type="AlphaFoldDB" id="I0V5M4"/>
<gene>
    <name evidence="2" type="ORF">SacxiDRAFT_3221</name>
</gene>
<dbReference type="eggNOG" id="ENOG5033TVN">
    <property type="taxonomic scope" value="Bacteria"/>
</dbReference>
<keyword evidence="1" id="KW-0732">Signal</keyword>
<feature type="chain" id="PRO_5038572776" description="DUF3558 domain-containing protein" evidence="1">
    <location>
        <begin position="21"/>
        <end position="321"/>
    </location>
</feature>
<dbReference type="OrthoDB" id="4445816at2"/>
<dbReference type="RefSeq" id="WP_006239591.1">
    <property type="nucleotide sequence ID" value="NZ_JH636049.1"/>
</dbReference>
<feature type="signal peptide" evidence="1">
    <location>
        <begin position="1"/>
        <end position="20"/>
    </location>
</feature>
<organism evidence="2 3">
    <name type="scientific">Saccharomonospora xinjiangensis XJ-54</name>
    <dbReference type="NCBI Taxonomy" id="882086"/>
    <lineage>
        <taxon>Bacteria</taxon>
        <taxon>Bacillati</taxon>
        <taxon>Actinomycetota</taxon>
        <taxon>Actinomycetes</taxon>
        <taxon>Pseudonocardiales</taxon>
        <taxon>Pseudonocardiaceae</taxon>
        <taxon>Saccharomonospora</taxon>
    </lineage>
</organism>
<keyword evidence="3" id="KW-1185">Reference proteome</keyword>